<dbReference type="EMBL" id="JAEPRB010000851">
    <property type="protein sequence ID" value="KAG2211111.1"/>
    <property type="molecule type" value="Genomic_DNA"/>
</dbReference>
<dbReference type="Proteomes" id="UP000646827">
    <property type="component" value="Unassembled WGS sequence"/>
</dbReference>
<proteinExistence type="predicted"/>
<evidence type="ECO:0000313" key="4">
    <source>
        <dbReference type="Proteomes" id="UP000646827"/>
    </source>
</evidence>
<evidence type="ECO:0000256" key="2">
    <source>
        <dbReference type="SAM" id="SignalP"/>
    </source>
</evidence>
<feature type="signal peptide" evidence="2">
    <location>
        <begin position="1"/>
        <end position="21"/>
    </location>
</feature>
<sequence length="332" mass="36950">MHLNLKTTLFSLLSVAAFVKAIPIEDISVTSVDLAKEPIDNHGSEHLYVTVTRTDDLVDDDGSIIAERVMAVQVTFDVVENQVHCNGVPIEIGVSNIQVEVQMASNPEKLTITSEEEVAILEDSFDIGLATVEVTATLLEELKTSDGLTFRRLNVQERITEINGENVVQTEAGQQILDMYEDGSFERWTVDPLTGFLLPGPTIMEDASTFEQTMDQEGKKNIYIYIFYSLNEEEKQPILSSEHAGSKGCADAFIDPAVNWWNEQSSLIHGFITGGFLAILLAIAMGIRQLIVSSSSSSHSEYDQLPISDHHDKSQEIIWEDKKEEEKRPFLS</sequence>
<keyword evidence="2" id="KW-0732">Signal</keyword>
<name>A0A8H7RK44_9FUNG</name>
<evidence type="ECO:0000313" key="3">
    <source>
        <dbReference type="EMBL" id="KAG2211111.1"/>
    </source>
</evidence>
<feature type="region of interest" description="Disordered" evidence="1">
    <location>
        <begin position="302"/>
        <end position="332"/>
    </location>
</feature>
<organism evidence="3 4">
    <name type="scientific">Circinella minor</name>
    <dbReference type="NCBI Taxonomy" id="1195481"/>
    <lineage>
        <taxon>Eukaryota</taxon>
        <taxon>Fungi</taxon>
        <taxon>Fungi incertae sedis</taxon>
        <taxon>Mucoromycota</taxon>
        <taxon>Mucoromycotina</taxon>
        <taxon>Mucoromycetes</taxon>
        <taxon>Mucorales</taxon>
        <taxon>Lichtheimiaceae</taxon>
        <taxon>Circinella</taxon>
    </lineage>
</organism>
<comment type="caution">
    <text evidence="3">The sequence shown here is derived from an EMBL/GenBank/DDBJ whole genome shotgun (WGS) entry which is preliminary data.</text>
</comment>
<feature type="compositionally biased region" description="Basic and acidic residues" evidence="1">
    <location>
        <begin position="308"/>
        <end position="332"/>
    </location>
</feature>
<dbReference type="OrthoDB" id="5561232at2759"/>
<evidence type="ECO:0000256" key="1">
    <source>
        <dbReference type="SAM" id="MobiDB-lite"/>
    </source>
</evidence>
<reference evidence="3 4" key="1">
    <citation type="submission" date="2020-12" db="EMBL/GenBank/DDBJ databases">
        <title>Metabolic potential, ecology and presence of endohyphal bacteria is reflected in genomic diversity of Mucoromycotina.</title>
        <authorList>
            <person name="Muszewska A."/>
            <person name="Okrasinska A."/>
            <person name="Steczkiewicz K."/>
            <person name="Drgas O."/>
            <person name="Orlowska M."/>
            <person name="Perlinska-Lenart U."/>
            <person name="Aleksandrzak-Piekarczyk T."/>
            <person name="Szatraj K."/>
            <person name="Zielenkiewicz U."/>
            <person name="Pilsyk S."/>
            <person name="Malc E."/>
            <person name="Mieczkowski P."/>
            <person name="Kruszewska J.S."/>
            <person name="Biernat P."/>
            <person name="Pawlowska J."/>
        </authorList>
    </citation>
    <scope>NUCLEOTIDE SEQUENCE [LARGE SCALE GENOMIC DNA]</scope>
    <source>
        <strain evidence="3 4">CBS 142.35</strain>
    </source>
</reference>
<dbReference type="AlphaFoldDB" id="A0A8H7RK44"/>
<keyword evidence="4" id="KW-1185">Reference proteome</keyword>
<gene>
    <name evidence="3" type="ORF">INT45_011234</name>
</gene>
<accession>A0A8H7RK44</accession>
<feature type="chain" id="PRO_5034570554" evidence="2">
    <location>
        <begin position="22"/>
        <end position="332"/>
    </location>
</feature>
<protein>
    <submittedName>
        <fullName evidence="3">Uncharacterized protein</fullName>
    </submittedName>
</protein>